<keyword evidence="2" id="KW-0813">Transport</keyword>
<dbReference type="Pfam" id="PF13416">
    <property type="entry name" value="SBP_bac_8"/>
    <property type="match status" value="1"/>
</dbReference>
<proteinExistence type="inferred from homology"/>
<dbReference type="InterPro" id="IPR019546">
    <property type="entry name" value="TAT_signal_bac_arc"/>
</dbReference>
<comment type="similarity">
    <text evidence="1">Belongs to the bacterial solute-binding protein 1 family.</text>
</comment>
<dbReference type="InterPro" id="IPR006311">
    <property type="entry name" value="TAT_signal"/>
</dbReference>
<gene>
    <name evidence="4" type="ORF">E6H01_09335</name>
</gene>
<dbReference type="PANTHER" id="PTHR43649:SF34">
    <property type="entry name" value="ABC TRANSPORTER PERIPLASMIC-BINDING PROTEIN YCJN-RELATED"/>
    <property type="match status" value="1"/>
</dbReference>
<dbReference type="Proteomes" id="UP000319353">
    <property type="component" value="Unassembled WGS sequence"/>
</dbReference>
<dbReference type="NCBIfam" id="TIGR01409">
    <property type="entry name" value="TAT_signal_seq"/>
    <property type="match status" value="1"/>
</dbReference>
<dbReference type="Gene3D" id="3.40.190.10">
    <property type="entry name" value="Periplasmic binding protein-like II"/>
    <property type="match status" value="1"/>
</dbReference>
<evidence type="ECO:0000256" key="2">
    <source>
        <dbReference type="ARBA" id="ARBA00022448"/>
    </source>
</evidence>
<dbReference type="InterPro" id="IPR006059">
    <property type="entry name" value="SBP"/>
</dbReference>
<dbReference type="PANTHER" id="PTHR43649">
    <property type="entry name" value="ARABINOSE-BINDING PROTEIN-RELATED"/>
    <property type="match status" value="1"/>
</dbReference>
<comment type="caution">
    <text evidence="4">The sequence shown here is derived from an EMBL/GenBank/DDBJ whole genome shotgun (WGS) entry which is preliminary data.</text>
</comment>
<evidence type="ECO:0000313" key="5">
    <source>
        <dbReference type="Proteomes" id="UP000319353"/>
    </source>
</evidence>
<dbReference type="EMBL" id="VBAL01000114">
    <property type="protein sequence ID" value="TMJ00491.1"/>
    <property type="molecule type" value="Genomic_DNA"/>
</dbReference>
<sequence length="425" mass="46076">MKITRRGFLKAAGGAGLAVAAGTLRWPHRVAAGPSTTLRLLGHSAFNEDSDKAIAKIGNDFAAQHSAAFAGDFIDQPEVAAKLTAEEQARSGHDIIDLQDNLPTIHKDYLVPLDDVVADISKQFGNFYQVAKDSGYVDGHWLALPWIGNGTLGVYRADYFGQVGEQPPATWDDLLRAAGKLKKAGHPVGLPISQCEDANSILFPLLWSFGASVADAKAKLTLDSPQTRAALSYVRKLFSQMDATVLSWDDSGNNKHMLSGRGSYTINAPSIYLRAHREKMPFAPSVRHTLAPSGPKGRFFYADIHGWGVFKFSPNIDLAKQFLRSMFTEASQKTALTLGSGYDMPVLPHFDQNPPYAPDPNLRLLVGFMRNAHLVAYPAPPSALAEKAYQTYVIPNMFAKAVQGASDKDAIASAVTALTDIGYMK</sequence>
<dbReference type="PROSITE" id="PS51318">
    <property type="entry name" value="TAT"/>
    <property type="match status" value="1"/>
</dbReference>
<keyword evidence="3" id="KW-0732">Signal</keyword>
<dbReference type="AlphaFoldDB" id="A0A537KXN4"/>
<accession>A0A537KXN4</accession>
<evidence type="ECO:0000313" key="4">
    <source>
        <dbReference type="EMBL" id="TMJ00491.1"/>
    </source>
</evidence>
<organism evidence="4 5">
    <name type="scientific">Candidatus Segetimicrobium genomatis</name>
    <dbReference type="NCBI Taxonomy" id="2569760"/>
    <lineage>
        <taxon>Bacteria</taxon>
        <taxon>Bacillati</taxon>
        <taxon>Candidatus Sysuimicrobiota</taxon>
        <taxon>Candidatus Sysuimicrobiia</taxon>
        <taxon>Candidatus Sysuimicrobiales</taxon>
        <taxon>Candidatus Segetimicrobiaceae</taxon>
        <taxon>Candidatus Segetimicrobium</taxon>
    </lineage>
</organism>
<evidence type="ECO:0000256" key="1">
    <source>
        <dbReference type="ARBA" id="ARBA00008520"/>
    </source>
</evidence>
<evidence type="ECO:0000256" key="3">
    <source>
        <dbReference type="ARBA" id="ARBA00022729"/>
    </source>
</evidence>
<name>A0A537KXN4_9BACT</name>
<dbReference type="InterPro" id="IPR050490">
    <property type="entry name" value="Bact_solute-bd_prot1"/>
</dbReference>
<dbReference type="SUPFAM" id="SSF53850">
    <property type="entry name" value="Periplasmic binding protein-like II"/>
    <property type="match status" value="1"/>
</dbReference>
<reference evidence="4 5" key="1">
    <citation type="journal article" date="2019" name="Nat. Microbiol.">
        <title>Mediterranean grassland soil C-N compound turnover is dependent on rainfall and depth, and is mediated by genomically divergent microorganisms.</title>
        <authorList>
            <person name="Diamond S."/>
            <person name="Andeer P.F."/>
            <person name="Li Z."/>
            <person name="Crits-Christoph A."/>
            <person name="Burstein D."/>
            <person name="Anantharaman K."/>
            <person name="Lane K.R."/>
            <person name="Thomas B.C."/>
            <person name="Pan C."/>
            <person name="Northen T.R."/>
            <person name="Banfield J.F."/>
        </authorList>
    </citation>
    <scope>NUCLEOTIDE SEQUENCE [LARGE SCALE GENOMIC DNA]</scope>
    <source>
        <strain evidence="4">NP_4</strain>
    </source>
</reference>
<protein>
    <submittedName>
        <fullName evidence="4">Extracellular solute-binding protein</fullName>
    </submittedName>
</protein>